<dbReference type="Gene3D" id="3.40.50.2000">
    <property type="entry name" value="Glycogen Phosphorylase B"/>
    <property type="match status" value="1"/>
</dbReference>
<organism evidence="2 3">
    <name type="scientific">Lactobacillus equicursoris</name>
    <dbReference type="NCBI Taxonomy" id="420645"/>
    <lineage>
        <taxon>Bacteria</taxon>
        <taxon>Bacillati</taxon>
        <taxon>Bacillota</taxon>
        <taxon>Bacilli</taxon>
        <taxon>Lactobacillales</taxon>
        <taxon>Lactobacillaceae</taxon>
        <taxon>Lactobacillus</taxon>
    </lineage>
</organism>
<dbReference type="EMBL" id="VUMW01000015">
    <property type="protein sequence ID" value="MST80067.1"/>
    <property type="molecule type" value="Genomic_DNA"/>
</dbReference>
<accession>A0A844FNW5</accession>
<name>A0A844FNW5_9LACO</name>
<gene>
    <name evidence="2" type="ORF">FYJ61_06275</name>
</gene>
<dbReference type="Pfam" id="PF26334">
    <property type="entry name" value="Gtf3_N"/>
    <property type="match status" value="1"/>
</dbReference>
<dbReference type="AlphaFoldDB" id="A0A844FNW5"/>
<protein>
    <recommendedName>
        <fullName evidence="1">Glucosyltransferase 3-like N-terminal domain-containing protein</fullName>
    </recommendedName>
</protein>
<dbReference type="Pfam" id="PF01501">
    <property type="entry name" value="Glyco_transf_8"/>
    <property type="match status" value="1"/>
</dbReference>
<reference evidence="2 3" key="1">
    <citation type="submission" date="2019-08" db="EMBL/GenBank/DDBJ databases">
        <title>In-depth cultivation of the pig gut microbiome towards novel bacterial diversity and tailored functional studies.</title>
        <authorList>
            <person name="Wylensek D."/>
            <person name="Hitch T.C.A."/>
            <person name="Clavel T."/>
        </authorList>
    </citation>
    <scope>NUCLEOTIDE SEQUENCE [LARGE SCALE GENOMIC DNA]</scope>
    <source>
        <strain evidence="2 3">WCA-470BD-2E</strain>
    </source>
</reference>
<comment type="caution">
    <text evidence="2">The sequence shown here is derived from an EMBL/GenBank/DDBJ whole genome shotgun (WGS) entry which is preliminary data.</text>
</comment>
<dbReference type="SUPFAM" id="SSF53448">
    <property type="entry name" value="Nucleotide-diphospho-sugar transferases"/>
    <property type="match status" value="1"/>
</dbReference>
<evidence type="ECO:0000259" key="1">
    <source>
        <dbReference type="Pfam" id="PF26334"/>
    </source>
</evidence>
<dbReference type="Proteomes" id="UP000452141">
    <property type="component" value="Unassembled WGS sequence"/>
</dbReference>
<dbReference type="Gene3D" id="3.90.550.10">
    <property type="entry name" value="Spore Coat Polysaccharide Biosynthesis Protein SpsA, Chain A"/>
    <property type="match status" value="1"/>
</dbReference>
<proteinExistence type="predicted"/>
<feature type="domain" description="Glucosyltransferase 3-like N-terminal" evidence="1">
    <location>
        <begin position="3"/>
        <end position="100"/>
    </location>
</feature>
<sequence length="309" mass="35368">MMKIHISNIHNAALSDRVKLQHKLAEAGHALGMYELGIFSYPVDGDTPEQLSTRLDGLVSSLEHGDRVILQLPTGNGREFEEKLAWRIQTYTGHYPSLLISENLGEEYLPMLRESDSILADKRWIFEDLKQMLGREASEKLSFYYVDNESTNLEASLCLSKVLEKYTVAKKRKDEIQIAFALTDKDGTYSSRVGVAMLSTMKHTPQPVCFHILLDDTVDEVNRRRLTNIAKENGARVEFHLVDKKLFTELAQEDYLKRFSLAGLYRLLIPQLLPNLKRILYLDADIMVTCDLSDRDRIILCVRMNSSLK</sequence>
<evidence type="ECO:0000313" key="3">
    <source>
        <dbReference type="Proteomes" id="UP000452141"/>
    </source>
</evidence>
<dbReference type="InterPro" id="IPR029044">
    <property type="entry name" value="Nucleotide-diphossugar_trans"/>
</dbReference>
<dbReference type="InterPro" id="IPR002495">
    <property type="entry name" value="Glyco_trans_8"/>
</dbReference>
<dbReference type="GO" id="GO:0016757">
    <property type="term" value="F:glycosyltransferase activity"/>
    <property type="evidence" value="ECO:0007669"/>
    <property type="project" value="InterPro"/>
</dbReference>
<dbReference type="InterPro" id="IPR058591">
    <property type="entry name" value="Gtf3_N"/>
</dbReference>
<evidence type="ECO:0000313" key="2">
    <source>
        <dbReference type="EMBL" id="MST80067.1"/>
    </source>
</evidence>